<dbReference type="PANTHER" id="PTHR34217:SF1">
    <property type="entry name" value="CARBOXYPEPTIDASE 1"/>
    <property type="match status" value="1"/>
</dbReference>
<dbReference type="Pfam" id="PF02074">
    <property type="entry name" value="Peptidase_M32"/>
    <property type="match status" value="1"/>
</dbReference>
<evidence type="ECO:0000256" key="10">
    <source>
        <dbReference type="PIRSR" id="PIRSR006615-2"/>
    </source>
</evidence>
<dbReference type="PROSITE" id="PS52034">
    <property type="entry name" value="PEPTIDASE_M32"/>
    <property type="match status" value="1"/>
</dbReference>
<evidence type="ECO:0000313" key="11">
    <source>
        <dbReference type="EMBL" id="AFK51365.1"/>
    </source>
</evidence>
<dbReference type="EMBL" id="CP003531">
    <property type="protein sequence ID" value="AFK51365.1"/>
    <property type="molecule type" value="Genomic_DNA"/>
</dbReference>
<dbReference type="InParanoid" id="I3TF27"/>
<keyword evidence="5 8" id="KW-0482">Metalloprotease</keyword>
<evidence type="ECO:0000313" key="12">
    <source>
        <dbReference type="Proteomes" id="UP000005270"/>
    </source>
</evidence>
<dbReference type="FunFam" id="1.10.1370.30:FF:000003">
    <property type="entry name" value="Thermostable carboxypeptidase 1"/>
    <property type="match status" value="1"/>
</dbReference>
<evidence type="ECO:0000256" key="7">
    <source>
        <dbReference type="ARBA" id="ARBA00061580"/>
    </source>
</evidence>
<dbReference type="Gene3D" id="1.10.1370.30">
    <property type="match status" value="1"/>
</dbReference>
<name>I3TF27_THEC1</name>
<evidence type="ECO:0000256" key="3">
    <source>
        <dbReference type="ARBA" id="ARBA00022723"/>
    </source>
</evidence>
<evidence type="ECO:0000256" key="6">
    <source>
        <dbReference type="ARBA" id="ARBA00052755"/>
    </source>
</evidence>
<sequence length="502" mass="58139">MVDSLVFENEVVKEILEKYRAIWAIGHAQALLSWDSETYMPRGGVEERAVARAELSLLAQKLILSPEFTQLVEKAEKVENLNDYERGVVRVLSREIRIMRAIPPRLLAELEKTTQEAMHAWRAAKETDDFNKFKPYLEKIVKLTREKADCLGWKDHPYDALLDLYEEGLTTRDVDNILTPLTSELKSILEKVEAEGRYPRKHPLEDVKYERAWMEAVNSEVLKLLGYPLGERARLDVSAHPFTIEIGLDDVRITTRYEGFDFKRSLLSTVHEFGHATYELQIDPALKYTPIATGVSLGVHEGQSRFWENIVGRSREFVQLVYPVLKKHLPFIEKYTPEDVYLYFNVVRPSLIRTEADEVTYNLHIALRARLEKLMLTGEVKVGDLPELWNNYMEELLGVRPGRHSEGVLQDIHWSMGSIGYFPTYTLGNIVAAQMMYAMEREVGLREKVAKGDFSAIKEWQKNRVHRFGSTYPPKELLKRALGGEYNVEYLLKYLREKYLSH</sequence>
<comment type="similarity">
    <text evidence="7 8">Belongs to the peptidase M32 family.</text>
</comment>
<dbReference type="PRINTS" id="PR00998">
    <property type="entry name" value="CRBOXYPTASET"/>
</dbReference>
<dbReference type="PANTHER" id="PTHR34217">
    <property type="entry name" value="METAL-DEPENDENT CARBOXYPEPTIDASE"/>
    <property type="match status" value="1"/>
</dbReference>
<evidence type="ECO:0000256" key="5">
    <source>
        <dbReference type="ARBA" id="ARBA00023049"/>
    </source>
</evidence>
<dbReference type="CDD" id="cd06460">
    <property type="entry name" value="M32_Taq"/>
    <property type="match status" value="1"/>
</dbReference>
<dbReference type="eggNOG" id="arCOG04247">
    <property type="taxonomic scope" value="Archaea"/>
</dbReference>
<dbReference type="GeneID" id="13013258"/>
<comment type="catalytic activity">
    <reaction evidence="6 8">
        <text>Release of a C-terminal amino acid with broad specificity, except for -Pro.</text>
        <dbReference type="EC" id="3.4.17.19"/>
    </reaction>
</comment>
<dbReference type="HOGENOM" id="CLU_032916_1_1_2"/>
<keyword evidence="3 8" id="KW-0479">Metal-binding</keyword>
<gene>
    <name evidence="11" type="ordered locus">TCELL_0941</name>
</gene>
<evidence type="ECO:0000256" key="9">
    <source>
        <dbReference type="PIRSR" id="PIRSR006615-1"/>
    </source>
</evidence>
<keyword evidence="9" id="KW-0862">Zinc</keyword>
<feature type="binding site" evidence="9">
    <location>
        <position position="271"/>
    </location>
    <ligand>
        <name>Zn(2+)</name>
        <dbReference type="ChEBI" id="CHEBI:29105"/>
        <note>catalytic</note>
    </ligand>
</feature>
<keyword evidence="12" id="KW-1185">Reference proteome</keyword>
<keyword evidence="2 8" id="KW-0645">Protease</keyword>
<dbReference type="InterPro" id="IPR001333">
    <property type="entry name" value="Peptidase_M32_Taq"/>
</dbReference>
<organism evidence="11 12">
    <name type="scientific">Thermogladius calderae (strain DSM 22663 / VKM B-2946 / 1633)</name>
    <dbReference type="NCBI Taxonomy" id="1184251"/>
    <lineage>
        <taxon>Archaea</taxon>
        <taxon>Thermoproteota</taxon>
        <taxon>Thermoprotei</taxon>
        <taxon>Desulfurococcales</taxon>
        <taxon>Desulfurococcaceae</taxon>
        <taxon>Thermogladius</taxon>
    </lineage>
</organism>
<dbReference type="SUPFAM" id="SSF55486">
    <property type="entry name" value="Metalloproteases ('zincins'), catalytic domain"/>
    <property type="match status" value="1"/>
</dbReference>
<dbReference type="GO" id="GO:0004181">
    <property type="term" value="F:metallocarboxypeptidase activity"/>
    <property type="evidence" value="ECO:0007669"/>
    <property type="project" value="UniProtKB-UniRule"/>
</dbReference>
<comment type="function">
    <text evidence="8">Broad specificity carboxypetidase that releases amino acids sequentially from the C-terminus, including neutral, aromatic, polar and basic residues.</text>
</comment>
<feature type="active site" description="Proton donor/acceptor" evidence="10">
    <location>
        <position position="272"/>
    </location>
</feature>
<dbReference type="EC" id="3.4.17.19" evidence="8"/>
<feature type="binding site" evidence="9">
    <location>
        <position position="275"/>
    </location>
    <ligand>
        <name>Zn(2+)</name>
        <dbReference type="ChEBI" id="CHEBI:29105"/>
        <note>catalytic</note>
    </ligand>
</feature>
<dbReference type="MEROPS" id="M32.002"/>
<protein>
    <recommendedName>
        <fullName evidence="8">Metal-dependent carboxypeptidase</fullName>
        <ecNumber evidence="8">3.4.17.19</ecNumber>
    </recommendedName>
</protein>
<keyword evidence="1 8" id="KW-0121">Carboxypeptidase</keyword>
<evidence type="ECO:0000256" key="2">
    <source>
        <dbReference type="ARBA" id="ARBA00022670"/>
    </source>
</evidence>
<dbReference type="GO" id="GO:0046914">
    <property type="term" value="F:transition metal ion binding"/>
    <property type="evidence" value="ECO:0007669"/>
    <property type="project" value="UniProtKB-ARBA"/>
</dbReference>
<proteinExistence type="inferred from homology"/>
<evidence type="ECO:0000256" key="4">
    <source>
        <dbReference type="ARBA" id="ARBA00022801"/>
    </source>
</evidence>
<dbReference type="Proteomes" id="UP000005270">
    <property type="component" value="Chromosome"/>
</dbReference>
<feature type="binding site" evidence="9">
    <location>
        <position position="301"/>
    </location>
    <ligand>
        <name>Zn(2+)</name>
        <dbReference type="ChEBI" id="CHEBI:29105"/>
        <note>catalytic</note>
    </ligand>
</feature>
<evidence type="ECO:0000256" key="8">
    <source>
        <dbReference type="PIRNR" id="PIRNR006615"/>
    </source>
</evidence>
<dbReference type="PIRSF" id="PIRSF006615">
    <property type="entry name" value="Zn_crbxpep_Taq"/>
    <property type="match status" value="1"/>
</dbReference>
<evidence type="ECO:0000256" key="1">
    <source>
        <dbReference type="ARBA" id="ARBA00022645"/>
    </source>
</evidence>
<dbReference type="STRING" id="1184251.TCELL_0941"/>
<dbReference type="RefSeq" id="WP_014737615.1">
    <property type="nucleotide sequence ID" value="NC_017954.1"/>
</dbReference>
<dbReference type="GO" id="GO:0006508">
    <property type="term" value="P:proteolysis"/>
    <property type="evidence" value="ECO:0007669"/>
    <property type="project" value="UniProtKB-UniRule"/>
</dbReference>
<accession>I3TF27</accession>
<reference evidence="11 12" key="1">
    <citation type="journal article" date="2012" name="J. Bacteriol.">
        <title>Complete genome sequence of the hyperthermophilic cellulolytic Crenarchaeon 'Thermogladius cellulolyticus' 1633.</title>
        <authorList>
            <person name="Mardanov A.V."/>
            <person name="Kochetkova T.V."/>
            <person name="Beletsky A.V."/>
            <person name="Bonch-Osmolovskaya E.A."/>
            <person name="Ravin N.V."/>
            <person name="Skryabin K.G."/>
        </authorList>
    </citation>
    <scope>NUCLEOTIDE SEQUENCE [LARGE SCALE GENOMIC DNA]</scope>
    <source>
        <strain evidence="12">DSM 22663 / VKM B-2946 / 1633</strain>
    </source>
</reference>
<dbReference type="KEGG" id="thg:TCELL_0941"/>
<comment type="cofactor">
    <cofactor evidence="9">
        <name>Zn(2+)</name>
        <dbReference type="ChEBI" id="CHEBI:29105"/>
    </cofactor>
    <text evidence="9">Binds 1 zinc ion per subunit.</text>
</comment>
<keyword evidence="4 8" id="KW-0378">Hydrolase</keyword>
<dbReference type="AlphaFoldDB" id="I3TF27"/>